<dbReference type="PANTHER" id="PTHR44006">
    <property type="entry name" value="U5 SMALL NUCLEAR RIBONUCLEOPROTEIN 40 KDA PROTEIN"/>
    <property type="match status" value="1"/>
</dbReference>
<dbReference type="OrthoDB" id="10251605at2759"/>
<name>V6LBI7_9EUKA</name>
<protein>
    <submittedName>
        <fullName evidence="3">WD40 repeat protein</fullName>
    </submittedName>
</protein>
<feature type="repeat" description="WD" evidence="1">
    <location>
        <begin position="93"/>
        <end position="134"/>
    </location>
</feature>
<dbReference type="SUPFAM" id="SSF50978">
    <property type="entry name" value="WD40 repeat-like"/>
    <property type="match status" value="1"/>
</dbReference>
<evidence type="ECO:0000313" key="4">
    <source>
        <dbReference type="Proteomes" id="UP000018208"/>
    </source>
</evidence>
<dbReference type="Proteomes" id="UP000018208">
    <property type="component" value="Unassembled WGS sequence"/>
</dbReference>
<dbReference type="Pfam" id="PF00400">
    <property type="entry name" value="WD40"/>
    <property type="match status" value="1"/>
</dbReference>
<dbReference type="SMART" id="SM00320">
    <property type="entry name" value="WD40"/>
    <property type="match status" value="2"/>
</dbReference>
<dbReference type="EMBL" id="AUWU02000005">
    <property type="protein sequence ID" value="KAH0573175.1"/>
    <property type="molecule type" value="Genomic_DNA"/>
</dbReference>
<dbReference type="InterPro" id="IPR052234">
    <property type="entry name" value="U5_snRNP_Component"/>
</dbReference>
<dbReference type="PANTHER" id="PTHR44006:SF3">
    <property type="entry name" value="(RAPE) HYPOTHETICAL PROTEIN"/>
    <property type="match status" value="1"/>
</dbReference>
<evidence type="ECO:0000256" key="1">
    <source>
        <dbReference type="PROSITE-ProRule" id="PRU00221"/>
    </source>
</evidence>
<sequence length="548" mass="60984">MTDKIFPFQSFAPFATNTQVAAFGGQSQTFFCVSNNTMRSFDLGTPVMKAEAIFDAPPQGLTISKNDTAGIAYFDSGKAIIFDPHTLKQTKQISAHRAPVTASALTPNGQFAATGAKDGNVRFWNCSEGQLLQDLNTAHQSQMKNGQMTKLVDINEIVSLQFNYNASWLYIGDASGRILVWDLTKLIYRGEIFLGNTSSSFKSVQYIFSHPIERVIIASDGQKATVFDAQNCGVVSTTPIRNGGYSGLFCPVKDAITVGVRKHGIDIFDYGVVENSGEKFMKNQLEYQFNNIISVCQRTTSTIPQILVMVANPNANVVIYVVSLKYVFPFNKEDNPTNMYKAIDNSEKIEYVPSQPKKSNSNYSSKGSVNIDKFMQNHNDRLGILSDKLLVLNQLKNREERDVLDLVQEFDDCRLVCDILQRMGVLKTLDLNGGTKVLEIINKNLKRLEMNNRPDVYDNVVSCCNIVQEICNSFSQVVKETCTFARQQGGKIDFGTEERLSRCVNFSNQAGDFLATSEMIMNSNIEPKVKMQLKTAVTNVARLGITQI</sequence>
<dbReference type="VEuPathDB" id="GiardiaDB:SS50377_25294"/>
<dbReference type="GO" id="GO:0071013">
    <property type="term" value="C:catalytic step 2 spliceosome"/>
    <property type="evidence" value="ECO:0007669"/>
    <property type="project" value="TreeGrafter"/>
</dbReference>
<reference evidence="2 3" key="1">
    <citation type="journal article" date="2014" name="PLoS Genet.">
        <title>The Genome of Spironucleus salmonicida Highlights a Fish Pathogen Adapted to Fluctuating Environments.</title>
        <authorList>
            <person name="Xu F."/>
            <person name="Jerlstrom-Hultqvist J."/>
            <person name="Einarsson E."/>
            <person name="Astvaldsson A."/>
            <person name="Svard S.G."/>
            <person name="Andersson J.O."/>
        </authorList>
    </citation>
    <scope>NUCLEOTIDE SEQUENCE</scope>
    <source>
        <strain evidence="3">ATCC 50377</strain>
    </source>
</reference>
<reference evidence="3" key="2">
    <citation type="submission" date="2020-12" db="EMBL/GenBank/DDBJ databases">
        <title>New Spironucleus salmonicida genome in near-complete chromosomes.</title>
        <authorList>
            <person name="Xu F."/>
            <person name="Kurt Z."/>
            <person name="Jimenez-Gonzalez A."/>
            <person name="Astvaldsson A."/>
            <person name="Andersson J.O."/>
            <person name="Svard S.G."/>
        </authorList>
    </citation>
    <scope>NUCLEOTIDE SEQUENCE</scope>
    <source>
        <strain evidence="3">ATCC 50377</strain>
    </source>
</reference>
<dbReference type="PROSITE" id="PS50294">
    <property type="entry name" value="WD_REPEATS_REGION"/>
    <property type="match status" value="1"/>
</dbReference>
<dbReference type="EMBL" id="KI546167">
    <property type="protein sequence ID" value="EST41825.1"/>
    <property type="molecule type" value="Genomic_DNA"/>
</dbReference>
<evidence type="ECO:0000313" key="3">
    <source>
        <dbReference type="EMBL" id="KAH0573175.1"/>
    </source>
</evidence>
<keyword evidence="1" id="KW-0853">WD repeat</keyword>
<dbReference type="InterPro" id="IPR001680">
    <property type="entry name" value="WD40_rpt"/>
</dbReference>
<evidence type="ECO:0000313" key="2">
    <source>
        <dbReference type="EMBL" id="EST41825.1"/>
    </source>
</evidence>
<keyword evidence="4" id="KW-1185">Reference proteome</keyword>
<dbReference type="GO" id="GO:0003723">
    <property type="term" value="F:RNA binding"/>
    <property type="evidence" value="ECO:0007669"/>
    <property type="project" value="TreeGrafter"/>
</dbReference>
<organism evidence="2">
    <name type="scientific">Spironucleus salmonicida</name>
    <dbReference type="NCBI Taxonomy" id="348837"/>
    <lineage>
        <taxon>Eukaryota</taxon>
        <taxon>Metamonada</taxon>
        <taxon>Diplomonadida</taxon>
        <taxon>Hexamitidae</taxon>
        <taxon>Hexamitinae</taxon>
        <taxon>Spironucleus</taxon>
    </lineage>
</organism>
<dbReference type="InterPro" id="IPR036322">
    <property type="entry name" value="WD40_repeat_dom_sf"/>
</dbReference>
<dbReference type="InterPro" id="IPR015943">
    <property type="entry name" value="WD40/YVTN_repeat-like_dom_sf"/>
</dbReference>
<dbReference type="PROSITE" id="PS50082">
    <property type="entry name" value="WD_REPEATS_2"/>
    <property type="match status" value="1"/>
</dbReference>
<dbReference type="Gene3D" id="2.130.10.10">
    <property type="entry name" value="YVTN repeat-like/Quinoprotein amine dehydrogenase"/>
    <property type="match status" value="2"/>
</dbReference>
<dbReference type="AlphaFoldDB" id="V6LBI7"/>
<gene>
    <name evidence="2" type="ORF">SS50377_18659</name>
    <name evidence="3" type="ORF">SS50377_25294</name>
</gene>
<accession>V6LBI7</accession>
<proteinExistence type="predicted"/>